<organism evidence="1 2">
    <name type="scientific">Lentinula guzmanii</name>
    <dbReference type="NCBI Taxonomy" id="2804957"/>
    <lineage>
        <taxon>Eukaryota</taxon>
        <taxon>Fungi</taxon>
        <taxon>Dikarya</taxon>
        <taxon>Basidiomycota</taxon>
        <taxon>Agaricomycotina</taxon>
        <taxon>Agaricomycetes</taxon>
        <taxon>Agaricomycetidae</taxon>
        <taxon>Agaricales</taxon>
        <taxon>Marasmiineae</taxon>
        <taxon>Omphalotaceae</taxon>
        <taxon>Lentinula</taxon>
    </lineage>
</organism>
<accession>A0AA38JV38</accession>
<keyword evidence="2" id="KW-1185">Reference proteome</keyword>
<reference evidence="1" key="1">
    <citation type="submission" date="2022-08" db="EMBL/GenBank/DDBJ databases">
        <authorList>
            <consortium name="DOE Joint Genome Institute"/>
            <person name="Min B."/>
            <person name="Sierra-Patev S."/>
            <person name="Naranjo-Ortiz M."/>
            <person name="Looney B."/>
            <person name="Konkel Z."/>
            <person name="Slot J.C."/>
            <person name="Sakamoto Y."/>
            <person name="Steenwyk J.L."/>
            <person name="Rokas A."/>
            <person name="Carro J."/>
            <person name="Camarero S."/>
            <person name="Ferreira P."/>
            <person name="Molpeceres G."/>
            <person name="Ruiz-duenas F.J."/>
            <person name="Serrano A."/>
            <person name="Henrissat B."/>
            <person name="Drula E."/>
            <person name="Hughes K.W."/>
            <person name="Mata J.L."/>
            <person name="Ishikawa N.K."/>
            <person name="Vargas-Isla R."/>
            <person name="Ushijima S."/>
            <person name="Smith C.A."/>
            <person name="Ahrendt S."/>
            <person name="Andreopoulos W."/>
            <person name="He G."/>
            <person name="LaButti K."/>
            <person name="Lipzen A."/>
            <person name="Ng V."/>
            <person name="Riley R."/>
            <person name="Sandor L."/>
            <person name="Barry K."/>
            <person name="Martinez A.T."/>
            <person name="Xiao Y."/>
            <person name="Gibbons J.G."/>
            <person name="Terashima K."/>
            <person name="Hibbett D.S."/>
            <person name="Grigoriev I.V."/>
        </authorList>
    </citation>
    <scope>NUCLEOTIDE SEQUENCE</scope>
    <source>
        <strain evidence="1">ET3784</strain>
    </source>
</reference>
<evidence type="ECO:0000313" key="2">
    <source>
        <dbReference type="Proteomes" id="UP001176059"/>
    </source>
</evidence>
<gene>
    <name evidence="1" type="ORF">DFJ43DRAFT_1053260</name>
</gene>
<dbReference type="EMBL" id="JANVFO010000006">
    <property type="protein sequence ID" value="KAJ3736071.1"/>
    <property type="molecule type" value="Genomic_DNA"/>
</dbReference>
<reference evidence="1" key="2">
    <citation type="journal article" date="2023" name="Proc. Natl. Acad. Sci. U.S.A.">
        <title>A global phylogenomic analysis of the shiitake genus Lentinula.</title>
        <authorList>
            <person name="Sierra-Patev S."/>
            <person name="Min B."/>
            <person name="Naranjo-Ortiz M."/>
            <person name="Looney B."/>
            <person name="Konkel Z."/>
            <person name="Slot J.C."/>
            <person name="Sakamoto Y."/>
            <person name="Steenwyk J.L."/>
            <person name="Rokas A."/>
            <person name="Carro J."/>
            <person name="Camarero S."/>
            <person name="Ferreira P."/>
            <person name="Molpeceres G."/>
            <person name="Ruiz-Duenas F.J."/>
            <person name="Serrano A."/>
            <person name="Henrissat B."/>
            <person name="Drula E."/>
            <person name="Hughes K.W."/>
            <person name="Mata J.L."/>
            <person name="Ishikawa N.K."/>
            <person name="Vargas-Isla R."/>
            <person name="Ushijima S."/>
            <person name="Smith C.A."/>
            <person name="Donoghue J."/>
            <person name="Ahrendt S."/>
            <person name="Andreopoulos W."/>
            <person name="He G."/>
            <person name="LaButti K."/>
            <person name="Lipzen A."/>
            <person name="Ng V."/>
            <person name="Riley R."/>
            <person name="Sandor L."/>
            <person name="Barry K."/>
            <person name="Martinez A.T."/>
            <person name="Xiao Y."/>
            <person name="Gibbons J.G."/>
            <person name="Terashima K."/>
            <person name="Grigoriev I.V."/>
            <person name="Hibbett D."/>
        </authorList>
    </citation>
    <scope>NUCLEOTIDE SEQUENCE</scope>
    <source>
        <strain evidence="1">ET3784</strain>
    </source>
</reference>
<comment type="caution">
    <text evidence="1">The sequence shown here is derived from an EMBL/GenBank/DDBJ whole genome shotgun (WGS) entry which is preliminary data.</text>
</comment>
<dbReference type="AlphaFoldDB" id="A0AA38JV38"/>
<proteinExistence type="predicted"/>
<dbReference type="Proteomes" id="UP001176059">
    <property type="component" value="Unassembled WGS sequence"/>
</dbReference>
<evidence type="ECO:0000313" key="1">
    <source>
        <dbReference type="EMBL" id="KAJ3736071.1"/>
    </source>
</evidence>
<sequence length="86" mass="9511">MSINHPRKQPQASGSGYGEIRASLDVDKLERYPEKNLKGVMLPLAVKQFKVMCYAKSIGSKHFLCSMDNIRRTGSHCPALDSTGQS</sequence>
<protein>
    <submittedName>
        <fullName evidence="1">Uncharacterized protein</fullName>
    </submittedName>
</protein>
<name>A0AA38JV38_9AGAR</name>